<feature type="compositionally biased region" description="Polar residues" evidence="7">
    <location>
        <begin position="428"/>
        <end position="438"/>
    </location>
</feature>
<dbReference type="InterPro" id="IPR054386">
    <property type="entry name" value="RIM_Znf"/>
</dbReference>
<dbReference type="InterPro" id="IPR013083">
    <property type="entry name" value="Znf_RING/FYVE/PHD"/>
</dbReference>
<feature type="compositionally biased region" description="Basic and acidic residues" evidence="7">
    <location>
        <begin position="358"/>
        <end position="373"/>
    </location>
</feature>
<dbReference type="GO" id="GO:0006886">
    <property type="term" value="P:intracellular protein transport"/>
    <property type="evidence" value="ECO:0007669"/>
    <property type="project" value="InterPro"/>
</dbReference>
<feature type="compositionally biased region" description="Basic and acidic residues" evidence="7">
    <location>
        <begin position="518"/>
        <end position="527"/>
    </location>
</feature>
<feature type="compositionally biased region" description="Low complexity" evidence="7">
    <location>
        <begin position="174"/>
        <end position="184"/>
    </location>
</feature>
<dbReference type="Pfam" id="PF22601">
    <property type="entry name" value="RIM2a_ZnF"/>
    <property type="match status" value="1"/>
</dbReference>
<feature type="compositionally biased region" description="Basic and acidic residues" evidence="7">
    <location>
        <begin position="330"/>
        <end position="350"/>
    </location>
</feature>
<organism evidence="10 11">
    <name type="scientific">Syphacia muris</name>
    <dbReference type="NCBI Taxonomy" id="451379"/>
    <lineage>
        <taxon>Eukaryota</taxon>
        <taxon>Metazoa</taxon>
        <taxon>Ecdysozoa</taxon>
        <taxon>Nematoda</taxon>
        <taxon>Chromadorea</taxon>
        <taxon>Rhabditida</taxon>
        <taxon>Spirurina</taxon>
        <taxon>Oxyuridomorpha</taxon>
        <taxon>Oxyuroidea</taxon>
        <taxon>Oxyuridae</taxon>
        <taxon>Syphacia</taxon>
    </lineage>
</organism>
<feature type="domain" description="FYVE-type" evidence="8">
    <location>
        <begin position="70"/>
        <end position="125"/>
    </location>
</feature>
<dbReference type="FunFam" id="3.30.40.10:FF:000780">
    <property type="entry name" value="Rab-3-interacting molecule unc-10"/>
    <property type="match status" value="1"/>
</dbReference>
<dbReference type="SUPFAM" id="SSF57903">
    <property type="entry name" value="FYVE/PHD zinc finger"/>
    <property type="match status" value="1"/>
</dbReference>
<dbReference type="GO" id="GO:0048791">
    <property type="term" value="P:calcium ion-regulated exocytosis of neurotransmitter"/>
    <property type="evidence" value="ECO:0007669"/>
    <property type="project" value="TreeGrafter"/>
</dbReference>
<feature type="domain" description="RabBD" evidence="9">
    <location>
        <begin position="6"/>
        <end position="137"/>
    </location>
</feature>
<evidence type="ECO:0000313" key="10">
    <source>
        <dbReference type="Proteomes" id="UP000046393"/>
    </source>
</evidence>
<name>A0A0N5AZ55_9BILA</name>
<dbReference type="InterPro" id="IPR017455">
    <property type="entry name" value="Znf_FYVE-rel"/>
</dbReference>
<dbReference type="GO" id="GO:0048788">
    <property type="term" value="C:cytoskeleton of presynaptic active zone"/>
    <property type="evidence" value="ECO:0007669"/>
    <property type="project" value="TreeGrafter"/>
</dbReference>
<evidence type="ECO:0000256" key="2">
    <source>
        <dbReference type="ARBA" id="ARBA00022737"/>
    </source>
</evidence>
<keyword evidence="4" id="KW-0862">Zinc</keyword>
<dbReference type="AlphaFoldDB" id="A0A0N5AZ55"/>
<feature type="compositionally biased region" description="Polar residues" evidence="7">
    <location>
        <begin position="220"/>
        <end position="231"/>
    </location>
</feature>
<keyword evidence="10" id="KW-1185">Reference proteome</keyword>
<evidence type="ECO:0000256" key="6">
    <source>
        <dbReference type="SAM" id="Coils"/>
    </source>
</evidence>
<dbReference type="GO" id="GO:0044325">
    <property type="term" value="F:transmembrane transporter binding"/>
    <property type="evidence" value="ECO:0007669"/>
    <property type="project" value="TreeGrafter"/>
</dbReference>
<dbReference type="InterPro" id="IPR011011">
    <property type="entry name" value="Znf_FYVE_PHD"/>
</dbReference>
<dbReference type="GO" id="GO:0031267">
    <property type="term" value="F:small GTPase binding"/>
    <property type="evidence" value="ECO:0007669"/>
    <property type="project" value="InterPro"/>
</dbReference>
<dbReference type="GO" id="GO:0042391">
    <property type="term" value="P:regulation of membrane potential"/>
    <property type="evidence" value="ECO:0007669"/>
    <property type="project" value="TreeGrafter"/>
</dbReference>
<dbReference type="GO" id="GO:0048167">
    <property type="term" value="P:regulation of synaptic plasticity"/>
    <property type="evidence" value="ECO:0007669"/>
    <property type="project" value="TreeGrafter"/>
</dbReference>
<reference evidence="11" key="1">
    <citation type="submission" date="2017-02" db="UniProtKB">
        <authorList>
            <consortium name="WormBaseParasite"/>
        </authorList>
    </citation>
    <scope>IDENTIFICATION</scope>
</reference>
<keyword evidence="3 5" id="KW-0863">Zinc-finger</keyword>
<dbReference type="PROSITE" id="PS50178">
    <property type="entry name" value="ZF_FYVE"/>
    <property type="match status" value="1"/>
</dbReference>
<sequence>MAEPQMPDLSHLSAEEKKIIEEVFQRQRAEEEKEIQLSQISSNKKADRELEEIEKQINERKQNAQRLLGTQDDAICQICQKTKFADGVGHKCFYCQLRSCARCGGRTTSKNKPIWACSLCQKRQKIIAKTGKWFKQGAAPDATKDNFGHSDISYLIILINEVSIFSQNSNIFSPSTSTSTTPQPSAEPRSSSVHIPSHMSNTSSNNASAANSGRASANSMQNRSEMTTSEAVASRITDYELPSTHHQQNPSLQKALSAENQPNIPPSSSSSSSTQRHSQNSQNRKQGVLHRQSTLENEGKQDNAVSARKHVNGSRRVSVSKMDSQNTSKAPDRTRREAKKSLVQEQRKDTSQSPRYSPFDERKHSDDLRHRPDSASTSQYDDTRAYNESGYTAKDTNASNSSTNRYRRDEVADQNCDNQMDRYDNSSKRLTNRSSSYRSPKGSFDDYSRQTFTRNESDAASLSQIHHSFKAVPATSGGETSFSTINKTKKSRLFRQCRSMSSSEEDSPSTSGWFYKESSNRRPDTDLNSEKDILHYIYESEDNETSRKIISMGNMIKVSVLNPELKLT</sequence>
<feature type="compositionally biased region" description="Polar residues" evidence="7">
    <location>
        <begin position="394"/>
        <end position="404"/>
    </location>
</feature>
<dbReference type="PANTHER" id="PTHR12157">
    <property type="entry name" value="REGULATING SYNAPTIC MEMBRANE EXOCYTOSIS PROTEIN"/>
    <property type="match status" value="1"/>
</dbReference>
<evidence type="ECO:0000259" key="8">
    <source>
        <dbReference type="PROSITE" id="PS50178"/>
    </source>
</evidence>
<feature type="region of interest" description="Disordered" evidence="7">
    <location>
        <begin position="493"/>
        <end position="527"/>
    </location>
</feature>
<keyword evidence="1" id="KW-0479">Metal-binding</keyword>
<keyword evidence="2" id="KW-0677">Repeat</keyword>
<dbReference type="InterPro" id="IPR039032">
    <property type="entry name" value="Rim-like"/>
</dbReference>
<dbReference type="GO" id="GO:0050806">
    <property type="term" value="P:positive regulation of synaptic transmission"/>
    <property type="evidence" value="ECO:0007669"/>
    <property type="project" value="TreeGrafter"/>
</dbReference>
<dbReference type="Gene3D" id="3.30.40.10">
    <property type="entry name" value="Zinc/RING finger domain, C3HC4 (zinc finger)"/>
    <property type="match status" value="1"/>
</dbReference>
<accession>A0A0N5AZ55</accession>
<evidence type="ECO:0000259" key="9">
    <source>
        <dbReference type="PROSITE" id="PS50916"/>
    </source>
</evidence>
<dbReference type="InterPro" id="IPR010911">
    <property type="entry name" value="Rab_BD"/>
</dbReference>
<dbReference type="Proteomes" id="UP000046393">
    <property type="component" value="Unplaced"/>
</dbReference>
<protein>
    <submittedName>
        <fullName evidence="11">RabBD domain-containing protein</fullName>
    </submittedName>
</protein>
<evidence type="ECO:0000313" key="11">
    <source>
        <dbReference type="WBParaSite" id="SMUV_0001027301-mRNA-1"/>
    </source>
</evidence>
<dbReference type="STRING" id="451379.A0A0N5AZ55"/>
<feature type="compositionally biased region" description="Low complexity" evidence="7">
    <location>
        <begin position="200"/>
        <end position="219"/>
    </location>
</feature>
<feature type="region of interest" description="Disordered" evidence="7">
    <location>
        <begin position="174"/>
        <end position="448"/>
    </location>
</feature>
<dbReference type="PROSITE" id="PS50916">
    <property type="entry name" value="RABBD"/>
    <property type="match status" value="1"/>
</dbReference>
<dbReference type="WBParaSite" id="SMUV_0001027301-mRNA-1">
    <property type="protein sequence ID" value="SMUV_0001027301-mRNA-1"/>
    <property type="gene ID" value="SMUV_0001027301"/>
</dbReference>
<feature type="compositionally biased region" description="Polar residues" evidence="7">
    <location>
        <begin position="315"/>
        <end position="329"/>
    </location>
</feature>
<dbReference type="GO" id="GO:0008270">
    <property type="term" value="F:zinc ion binding"/>
    <property type="evidence" value="ECO:0007669"/>
    <property type="project" value="UniProtKB-KW"/>
</dbReference>
<evidence type="ECO:0000256" key="1">
    <source>
        <dbReference type="ARBA" id="ARBA00022723"/>
    </source>
</evidence>
<evidence type="ECO:0000256" key="5">
    <source>
        <dbReference type="PROSITE-ProRule" id="PRU00091"/>
    </source>
</evidence>
<feature type="compositionally biased region" description="Polar residues" evidence="7">
    <location>
        <begin position="244"/>
        <end position="254"/>
    </location>
</feature>
<feature type="compositionally biased region" description="Low complexity" evidence="7">
    <location>
        <begin position="260"/>
        <end position="283"/>
    </location>
</feature>
<dbReference type="PANTHER" id="PTHR12157:SF21">
    <property type="entry name" value="RAB3 INTERACTING MOLECULE, ISOFORM F"/>
    <property type="match status" value="1"/>
</dbReference>
<evidence type="ECO:0000256" key="7">
    <source>
        <dbReference type="SAM" id="MobiDB-lite"/>
    </source>
</evidence>
<evidence type="ECO:0000256" key="3">
    <source>
        <dbReference type="ARBA" id="ARBA00022771"/>
    </source>
</evidence>
<evidence type="ECO:0000256" key="4">
    <source>
        <dbReference type="ARBA" id="ARBA00022833"/>
    </source>
</evidence>
<feature type="coiled-coil region" evidence="6">
    <location>
        <begin position="43"/>
        <end position="70"/>
    </location>
</feature>
<proteinExistence type="predicted"/>
<dbReference type="GO" id="GO:0042734">
    <property type="term" value="C:presynaptic membrane"/>
    <property type="evidence" value="ECO:0007669"/>
    <property type="project" value="TreeGrafter"/>
</dbReference>
<keyword evidence="6" id="KW-0175">Coiled coil</keyword>